<reference evidence="1" key="1">
    <citation type="journal article" date="2021" name="Genome Biol. Evol.">
        <title>A High-Quality Reference Genome for a Parasitic Bivalve with Doubly Uniparental Inheritance (Bivalvia: Unionida).</title>
        <authorList>
            <person name="Smith C.H."/>
        </authorList>
    </citation>
    <scope>NUCLEOTIDE SEQUENCE</scope>
    <source>
        <strain evidence="1">CHS0354</strain>
    </source>
</reference>
<accession>A0AAE0VUB7</accession>
<reference evidence="1" key="2">
    <citation type="journal article" date="2021" name="Genome Biol. Evol.">
        <title>Developing a high-quality reference genome for a parasitic bivalve with doubly uniparental inheritance (Bivalvia: Unionida).</title>
        <authorList>
            <person name="Smith C.H."/>
        </authorList>
    </citation>
    <scope>NUCLEOTIDE SEQUENCE</scope>
    <source>
        <strain evidence="1">CHS0354</strain>
        <tissue evidence="1">Mantle</tissue>
    </source>
</reference>
<reference evidence="1" key="3">
    <citation type="submission" date="2023-05" db="EMBL/GenBank/DDBJ databases">
        <authorList>
            <person name="Smith C.H."/>
        </authorList>
    </citation>
    <scope>NUCLEOTIDE SEQUENCE</scope>
    <source>
        <strain evidence="1">CHS0354</strain>
        <tissue evidence="1">Mantle</tissue>
    </source>
</reference>
<gene>
    <name evidence="1" type="ORF">CHS0354_034246</name>
</gene>
<comment type="caution">
    <text evidence="1">The sequence shown here is derived from an EMBL/GenBank/DDBJ whole genome shotgun (WGS) entry which is preliminary data.</text>
</comment>
<name>A0AAE0VUB7_9BIVA</name>
<proteinExistence type="predicted"/>
<evidence type="ECO:0000313" key="2">
    <source>
        <dbReference type="Proteomes" id="UP001195483"/>
    </source>
</evidence>
<sequence>MYHPILLSNIPLGRAFSICILLENIITVTSIGEWGVRSCAGLTRSDYALVGGRHLTYSSRRTPCFYKMVLLILSATIAPTAVGEE</sequence>
<keyword evidence="2" id="KW-1185">Reference proteome</keyword>
<protein>
    <submittedName>
        <fullName evidence="1">Uncharacterized protein</fullName>
    </submittedName>
</protein>
<dbReference type="Proteomes" id="UP001195483">
    <property type="component" value="Unassembled WGS sequence"/>
</dbReference>
<dbReference type="EMBL" id="JAEAOA010002003">
    <property type="protein sequence ID" value="KAK3590311.1"/>
    <property type="molecule type" value="Genomic_DNA"/>
</dbReference>
<dbReference type="AlphaFoldDB" id="A0AAE0VUB7"/>
<evidence type="ECO:0000313" key="1">
    <source>
        <dbReference type="EMBL" id="KAK3590311.1"/>
    </source>
</evidence>
<organism evidence="1 2">
    <name type="scientific">Potamilus streckersoni</name>
    <dbReference type="NCBI Taxonomy" id="2493646"/>
    <lineage>
        <taxon>Eukaryota</taxon>
        <taxon>Metazoa</taxon>
        <taxon>Spiralia</taxon>
        <taxon>Lophotrochozoa</taxon>
        <taxon>Mollusca</taxon>
        <taxon>Bivalvia</taxon>
        <taxon>Autobranchia</taxon>
        <taxon>Heteroconchia</taxon>
        <taxon>Palaeoheterodonta</taxon>
        <taxon>Unionida</taxon>
        <taxon>Unionoidea</taxon>
        <taxon>Unionidae</taxon>
        <taxon>Ambleminae</taxon>
        <taxon>Lampsilini</taxon>
        <taxon>Potamilus</taxon>
    </lineage>
</organism>